<dbReference type="GO" id="GO:0006520">
    <property type="term" value="P:amino acid metabolic process"/>
    <property type="evidence" value="ECO:0007669"/>
    <property type="project" value="InterPro"/>
</dbReference>
<dbReference type="InterPro" id="IPR015421">
    <property type="entry name" value="PyrdxlP-dep_Trfase_major"/>
</dbReference>
<keyword evidence="11" id="KW-1185">Reference proteome</keyword>
<comment type="cofactor">
    <cofactor evidence="1">
        <name>pyridoxal 5'-phosphate</name>
        <dbReference type="ChEBI" id="CHEBI:597326"/>
    </cofactor>
</comment>
<accession>M9R5B4</accession>
<keyword evidence="5 10" id="KW-0808">Transferase</keyword>
<dbReference type="InterPro" id="IPR015424">
    <property type="entry name" value="PyrdxlP-dep_Trfase"/>
</dbReference>
<gene>
    <name evidence="10" type="ORF">OAN307_c22170</name>
</gene>
<dbReference type="KEGG" id="oat:OAN307_c22170"/>
<feature type="compositionally biased region" description="Polar residues" evidence="8">
    <location>
        <begin position="29"/>
        <end position="40"/>
    </location>
</feature>
<dbReference type="SUPFAM" id="SSF53383">
    <property type="entry name" value="PLP-dependent transferases"/>
    <property type="match status" value="1"/>
</dbReference>
<dbReference type="CDD" id="cd00609">
    <property type="entry name" value="AAT_like"/>
    <property type="match status" value="1"/>
</dbReference>
<evidence type="ECO:0000256" key="6">
    <source>
        <dbReference type="ARBA" id="ARBA00022898"/>
    </source>
</evidence>
<evidence type="ECO:0000313" key="10">
    <source>
        <dbReference type="EMBL" id="AGI67844.1"/>
    </source>
</evidence>
<feature type="region of interest" description="Disordered" evidence="8">
    <location>
        <begin position="11"/>
        <end position="41"/>
    </location>
</feature>
<reference evidence="10 11" key="1">
    <citation type="journal article" date="2013" name="PLoS ONE">
        <title>Poles Apart: Arctic and Antarctic Octadecabacter strains Share High Genome Plasticity and a New Type of Xanthorhodopsin.</title>
        <authorList>
            <person name="Vollmers J."/>
            <person name="Voget S."/>
            <person name="Dietrich S."/>
            <person name="Gollnow K."/>
            <person name="Smits M."/>
            <person name="Meyer K."/>
            <person name="Brinkhoff T."/>
            <person name="Simon M."/>
            <person name="Daniel R."/>
        </authorList>
    </citation>
    <scope>NUCLEOTIDE SEQUENCE [LARGE SCALE GENOMIC DNA]</scope>
    <source>
        <strain evidence="10 11">307</strain>
    </source>
</reference>
<evidence type="ECO:0000256" key="8">
    <source>
        <dbReference type="SAM" id="MobiDB-lite"/>
    </source>
</evidence>
<dbReference type="Proteomes" id="UP000005307">
    <property type="component" value="Chromosome"/>
</dbReference>
<dbReference type="PANTHER" id="PTHR46383">
    <property type="entry name" value="ASPARTATE AMINOTRANSFERASE"/>
    <property type="match status" value="1"/>
</dbReference>
<dbReference type="HOGENOM" id="CLU_017584_4_1_5"/>
<dbReference type="GO" id="GO:0004069">
    <property type="term" value="F:L-aspartate:2-oxoglutarate aminotransferase activity"/>
    <property type="evidence" value="ECO:0007669"/>
    <property type="project" value="UniProtKB-EC"/>
</dbReference>
<evidence type="ECO:0000259" key="9">
    <source>
        <dbReference type="Pfam" id="PF00155"/>
    </source>
</evidence>
<dbReference type="InterPro" id="IPR004839">
    <property type="entry name" value="Aminotransferase_I/II_large"/>
</dbReference>
<sequence length="417" mass="45752">MAPDFILAKKLPPEAPRNEPRMTLPRNICRNTPRTGTTFSPPVMEARRWLDGVDFSARPLINVSQAAPVDPPPLAMRQAMARMIVEDDETHLYGPVLGLPDLRGEVAAQWSQAYGGTITPDNVAITSGCNQAFAAAISTLCAEGDEVILPVPYYFNHRMWLDMAGVTTVPLATSDGLIPSANDAAALITDKTRAIALVTPNNPGGVEYPAQTVKAFADLARSHDIALIIDETYRDFDSRTGAPHPLFADPNWDDTLIHLYSFSKAYRLTGHRIGALITSSERLAEVEKFLDTVTICPNQLGQHAALWGMRNLRDWLAGERREILDRSAAIADHFPRLATKGWVLEGCGAYFAYMRHPFDMASDALAQDLVKRAGVLTLPGTFFMPDGGGQQHLRIAFANMDRAGITALFDRLVVYQP</sequence>
<dbReference type="InterPro" id="IPR050596">
    <property type="entry name" value="AspAT/PAT-like"/>
</dbReference>
<name>M9R5B4_9RHOB</name>
<evidence type="ECO:0000256" key="3">
    <source>
        <dbReference type="ARBA" id="ARBA00012753"/>
    </source>
</evidence>
<evidence type="ECO:0000256" key="7">
    <source>
        <dbReference type="ARBA" id="ARBA00049185"/>
    </source>
</evidence>
<dbReference type="STRING" id="391626.OAN307_c22170"/>
<organism evidence="10 11">
    <name type="scientific">Octadecabacter antarcticus 307</name>
    <dbReference type="NCBI Taxonomy" id="391626"/>
    <lineage>
        <taxon>Bacteria</taxon>
        <taxon>Pseudomonadati</taxon>
        <taxon>Pseudomonadota</taxon>
        <taxon>Alphaproteobacteria</taxon>
        <taxon>Rhodobacterales</taxon>
        <taxon>Roseobacteraceae</taxon>
        <taxon>Octadecabacter</taxon>
    </lineage>
</organism>
<evidence type="ECO:0000256" key="5">
    <source>
        <dbReference type="ARBA" id="ARBA00022679"/>
    </source>
</evidence>
<dbReference type="Pfam" id="PF00155">
    <property type="entry name" value="Aminotran_1_2"/>
    <property type="match status" value="1"/>
</dbReference>
<comment type="catalytic activity">
    <reaction evidence="7">
        <text>L-aspartate + 2-oxoglutarate = oxaloacetate + L-glutamate</text>
        <dbReference type="Rhea" id="RHEA:21824"/>
        <dbReference type="ChEBI" id="CHEBI:16452"/>
        <dbReference type="ChEBI" id="CHEBI:16810"/>
        <dbReference type="ChEBI" id="CHEBI:29985"/>
        <dbReference type="ChEBI" id="CHEBI:29991"/>
        <dbReference type="EC" id="2.6.1.1"/>
    </reaction>
</comment>
<evidence type="ECO:0000256" key="4">
    <source>
        <dbReference type="ARBA" id="ARBA00022576"/>
    </source>
</evidence>
<evidence type="ECO:0000256" key="2">
    <source>
        <dbReference type="ARBA" id="ARBA00007441"/>
    </source>
</evidence>
<dbReference type="PANTHER" id="PTHR46383:SF1">
    <property type="entry name" value="ASPARTATE AMINOTRANSFERASE"/>
    <property type="match status" value="1"/>
</dbReference>
<protein>
    <recommendedName>
        <fullName evidence="3">aspartate transaminase</fullName>
        <ecNumber evidence="3">2.6.1.1</ecNumber>
    </recommendedName>
</protein>
<proteinExistence type="inferred from homology"/>
<dbReference type="EC" id="2.6.1.1" evidence="3"/>
<evidence type="ECO:0000256" key="1">
    <source>
        <dbReference type="ARBA" id="ARBA00001933"/>
    </source>
</evidence>
<dbReference type="eggNOG" id="COG0436">
    <property type="taxonomic scope" value="Bacteria"/>
</dbReference>
<dbReference type="AlphaFoldDB" id="M9R5B4"/>
<keyword evidence="4 10" id="KW-0032">Aminotransferase</keyword>
<feature type="domain" description="Aminotransferase class I/classII large" evidence="9">
    <location>
        <begin position="60"/>
        <end position="412"/>
    </location>
</feature>
<dbReference type="GO" id="GO:0030170">
    <property type="term" value="F:pyridoxal phosphate binding"/>
    <property type="evidence" value="ECO:0007669"/>
    <property type="project" value="InterPro"/>
</dbReference>
<dbReference type="Gene3D" id="3.40.640.10">
    <property type="entry name" value="Type I PLP-dependent aspartate aminotransferase-like (Major domain)"/>
    <property type="match status" value="1"/>
</dbReference>
<dbReference type="NCBIfam" id="NF005732">
    <property type="entry name" value="PRK07550.1"/>
    <property type="match status" value="1"/>
</dbReference>
<keyword evidence="6" id="KW-0663">Pyridoxal phosphate</keyword>
<evidence type="ECO:0000313" key="11">
    <source>
        <dbReference type="Proteomes" id="UP000005307"/>
    </source>
</evidence>
<dbReference type="EMBL" id="CP003740">
    <property type="protein sequence ID" value="AGI67844.1"/>
    <property type="molecule type" value="Genomic_DNA"/>
</dbReference>
<comment type="similarity">
    <text evidence="2">Belongs to the class-I pyridoxal-phosphate-dependent aminotransferase family.</text>
</comment>